<name>A0A0F4Z769_9PEZI</name>
<feature type="compositionally biased region" description="Basic residues" evidence="1">
    <location>
        <begin position="511"/>
        <end position="520"/>
    </location>
</feature>
<sequence>MASSSVTAVSAYAAKKSHTYSVTALNRWSIINKNLPEASTIKTIHIYDFDNTLFRTPLPNAQIWAGQTLGLLASNEILFNGGWWHDCNILAATGQGADKEEARAWEGWWNEKIVELVRLSMQQTEALTILLTGRSENGFSELIKRMIKSKGLEFDMVGLKPSVGPENEKFASTMRFKQMFLEAVMFTYPQATELRIYEDRPKHVKGFRDFFAEFNYRMSPISTSTLAGPSGSQKRASIKAEVIQVADTAASLEPVVEVAEVQRMVNAHNKAVADGSFHGKRFKIKQTVFFTSYSIGIDDAKRLITLADVPAHMVNNDVKYHGTNILICTRPCPRAILKKVGGIGAKMTWRVVSVGNFENTVWAARLAPVPANAAFHTDSAEPMVVLAVRKGTRPSAAMKINKWVSVAQESECAFVFESAVAEKVTLRIESEDTTEDEYESLVPTTSASNSNINNGSSSNANNNSGSGSKTAKRKHSAISGADEDNHPPSSHGHPPHKYHHVRGGGDGPHHQQGHHGHGHGHGNSNHGCNSHGGHGDASGNGYRGRGRGGGRSRGGFRGRGRGRGRGGNSGSSSGAHRAADGPSHS</sequence>
<proteinExistence type="predicted"/>
<feature type="compositionally biased region" description="Basic residues" evidence="1">
    <location>
        <begin position="493"/>
        <end position="502"/>
    </location>
</feature>
<feature type="domain" description="Swiss Army Knife RNA repair protein HAD" evidence="2">
    <location>
        <begin position="56"/>
        <end position="270"/>
    </location>
</feature>
<feature type="compositionally biased region" description="Gly residues" evidence="1">
    <location>
        <begin position="530"/>
        <end position="543"/>
    </location>
</feature>
<dbReference type="GO" id="GO:0003723">
    <property type="term" value="F:RNA binding"/>
    <property type="evidence" value="ECO:0007669"/>
    <property type="project" value="TreeGrafter"/>
</dbReference>
<evidence type="ECO:0000259" key="2">
    <source>
        <dbReference type="Pfam" id="PF10307"/>
    </source>
</evidence>
<protein>
    <recommendedName>
        <fullName evidence="2">Swiss Army Knife RNA repair protein HAD domain-containing protein</fullName>
    </recommendedName>
</protein>
<dbReference type="GO" id="GO:0000494">
    <property type="term" value="P:box C/D sno(s)RNA 3'-end processing"/>
    <property type="evidence" value="ECO:0007669"/>
    <property type="project" value="TreeGrafter"/>
</dbReference>
<evidence type="ECO:0000313" key="3">
    <source>
        <dbReference type="EMBL" id="KKA26165.1"/>
    </source>
</evidence>
<dbReference type="GO" id="GO:0031428">
    <property type="term" value="C:box C/D methylation guide snoRNP complex"/>
    <property type="evidence" value="ECO:0007669"/>
    <property type="project" value="TreeGrafter"/>
</dbReference>
<comment type="caution">
    <text evidence="3">The sequence shown here is derived from an EMBL/GenBank/DDBJ whole genome shotgun (WGS) entry which is preliminary data.</text>
</comment>
<dbReference type="PANTHER" id="PTHR10335">
    <property type="entry name" value="RRNA 2-O-METHYLTRANSFERASE FIBRILLARIN"/>
    <property type="match status" value="1"/>
</dbReference>
<organism evidence="3 4">
    <name type="scientific">Thielaviopsis punctulata</name>
    <dbReference type="NCBI Taxonomy" id="72032"/>
    <lineage>
        <taxon>Eukaryota</taxon>
        <taxon>Fungi</taxon>
        <taxon>Dikarya</taxon>
        <taxon>Ascomycota</taxon>
        <taxon>Pezizomycotina</taxon>
        <taxon>Sordariomycetes</taxon>
        <taxon>Hypocreomycetidae</taxon>
        <taxon>Microascales</taxon>
        <taxon>Ceratocystidaceae</taxon>
        <taxon>Thielaviopsis</taxon>
    </lineage>
</organism>
<feature type="region of interest" description="Disordered" evidence="1">
    <location>
        <begin position="431"/>
        <end position="585"/>
    </location>
</feature>
<dbReference type="InterPro" id="IPR018812">
    <property type="entry name" value="SAK_HAD"/>
</dbReference>
<dbReference type="OrthoDB" id="5596992at2759"/>
<dbReference type="Proteomes" id="UP000033483">
    <property type="component" value="Unassembled WGS sequence"/>
</dbReference>
<dbReference type="Pfam" id="PF10307">
    <property type="entry name" value="HAD_SAK_1"/>
    <property type="match status" value="1"/>
</dbReference>
<accession>A0A0F4Z769</accession>
<dbReference type="GO" id="GO:1990259">
    <property type="term" value="F:histone H2AQ104 methyltransferase activity"/>
    <property type="evidence" value="ECO:0007669"/>
    <property type="project" value="TreeGrafter"/>
</dbReference>
<dbReference type="PANTHER" id="PTHR10335:SF23">
    <property type="entry name" value="OB FOLD-CONTAINING PROTEIN, NUCLEIC ACID BINDING"/>
    <property type="match status" value="1"/>
</dbReference>
<keyword evidence="4" id="KW-1185">Reference proteome</keyword>
<evidence type="ECO:0000313" key="4">
    <source>
        <dbReference type="Proteomes" id="UP000033483"/>
    </source>
</evidence>
<dbReference type="EMBL" id="LAEV01002266">
    <property type="protein sequence ID" value="KKA26165.1"/>
    <property type="molecule type" value="Genomic_DNA"/>
</dbReference>
<evidence type="ECO:0000256" key="1">
    <source>
        <dbReference type="SAM" id="MobiDB-lite"/>
    </source>
</evidence>
<gene>
    <name evidence="3" type="ORF">TD95_003595</name>
</gene>
<feature type="compositionally biased region" description="Basic residues" evidence="1">
    <location>
        <begin position="544"/>
        <end position="564"/>
    </location>
</feature>
<reference evidence="3 4" key="1">
    <citation type="submission" date="2015-03" db="EMBL/GenBank/DDBJ databases">
        <authorList>
            <person name="Radwan O."/>
            <person name="Al-Naeli F.A."/>
            <person name="Rendon G.A."/>
            <person name="Fields C."/>
        </authorList>
    </citation>
    <scope>NUCLEOTIDE SEQUENCE [LARGE SCALE GENOMIC DNA]</scope>
    <source>
        <strain evidence="3">CR-DP1</strain>
    </source>
</reference>
<dbReference type="GO" id="GO:0032040">
    <property type="term" value="C:small-subunit processome"/>
    <property type="evidence" value="ECO:0007669"/>
    <property type="project" value="TreeGrafter"/>
</dbReference>
<feature type="compositionally biased region" description="Low complexity" evidence="1">
    <location>
        <begin position="446"/>
        <end position="468"/>
    </location>
</feature>
<dbReference type="GO" id="GO:0008649">
    <property type="term" value="F:rRNA methyltransferase activity"/>
    <property type="evidence" value="ECO:0007669"/>
    <property type="project" value="TreeGrafter"/>
</dbReference>
<dbReference type="AlphaFoldDB" id="A0A0F4Z769"/>